<dbReference type="AlphaFoldDB" id="A0A8S4RT10"/>
<dbReference type="OrthoDB" id="6914546at2759"/>
<accession>A0A8S4RT10</accession>
<name>A0A8S4RT10_9NEOP</name>
<sequence length="221" mass="24695">MFGLAILLAAGATLASGLANTPYVQSREAFTHARTLISEYLAPQDGDMHDPEARKHFSFGILAGVTAGLVTANRTDPAYNPLLVLDKTFPHAWRNYKQISQRGQTLLNEASAKINLIEDLIDNLCDAESVEQCNIKVNAKVQRNPHAYKLPADLLLLLGSVSDAIRDLEPTINTVTKGRTEIPYLIDNVQTSEFRTLVEDLADTYHKMRELHFRRYNPHIL</sequence>
<feature type="chain" id="PRO_5035892253" evidence="1">
    <location>
        <begin position="20"/>
        <end position="221"/>
    </location>
</feature>
<gene>
    <name evidence="2" type="primary">jg20586</name>
    <name evidence="2" type="ORF">PAEG_LOCUS16314</name>
</gene>
<evidence type="ECO:0000256" key="1">
    <source>
        <dbReference type="SAM" id="SignalP"/>
    </source>
</evidence>
<protein>
    <submittedName>
        <fullName evidence="2">Jg20586 protein</fullName>
    </submittedName>
</protein>
<evidence type="ECO:0000313" key="3">
    <source>
        <dbReference type="Proteomes" id="UP000838756"/>
    </source>
</evidence>
<organism evidence="2 3">
    <name type="scientific">Pararge aegeria aegeria</name>
    <dbReference type="NCBI Taxonomy" id="348720"/>
    <lineage>
        <taxon>Eukaryota</taxon>
        <taxon>Metazoa</taxon>
        <taxon>Ecdysozoa</taxon>
        <taxon>Arthropoda</taxon>
        <taxon>Hexapoda</taxon>
        <taxon>Insecta</taxon>
        <taxon>Pterygota</taxon>
        <taxon>Neoptera</taxon>
        <taxon>Endopterygota</taxon>
        <taxon>Lepidoptera</taxon>
        <taxon>Glossata</taxon>
        <taxon>Ditrysia</taxon>
        <taxon>Papilionoidea</taxon>
        <taxon>Nymphalidae</taxon>
        <taxon>Satyrinae</taxon>
        <taxon>Satyrini</taxon>
        <taxon>Parargina</taxon>
        <taxon>Pararge</taxon>
    </lineage>
</organism>
<comment type="caution">
    <text evidence="2">The sequence shown here is derived from an EMBL/GenBank/DDBJ whole genome shotgun (WGS) entry which is preliminary data.</text>
</comment>
<dbReference type="Proteomes" id="UP000838756">
    <property type="component" value="Unassembled WGS sequence"/>
</dbReference>
<keyword evidence="3" id="KW-1185">Reference proteome</keyword>
<reference evidence="2" key="1">
    <citation type="submission" date="2022-03" db="EMBL/GenBank/DDBJ databases">
        <authorList>
            <person name="Lindestad O."/>
        </authorList>
    </citation>
    <scope>NUCLEOTIDE SEQUENCE</scope>
</reference>
<dbReference type="EMBL" id="CAKXAJ010025447">
    <property type="protein sequence ID" value="CAH2239650.1"/>
    <property type="molecule type" value="Genomic_DNA"/>
</dbReference>
<keyword evidence="1" id="KW-0732">Signal</keyword>
<evidence type="ECO:0000313" key="2">
    <source>
        <dbReference type="EMBL" id="CAH2239650.1"/>
    </source>
</evidence>
<feature type="signal peptide" evidence="1">
    <location>
        <begin position="1"/>
        <end position="19"/>
    </location>
</feature>
<proteinExistence type="predicted"/>